<proteinExistence type="predicted"/>
<name>A0A0C3QJ88_9AGAM</name>
<reference evidence="2 3" key="1">
    <citation type="submission" date="2014-04" db="EMBL/GenBank/DDBJ databases">
        <authorList>
            <consortium name="DOE Joint Genome Institute"/>
            <person name="Kuo A."/>
            <person name="Girlanda M."/>
            <person name="Perotto S."/>
            <person name="Kohler A."/>
            <person name="Nagy L.G."/>
            <person name="Floudas D."/>
            <person name="Copeland A."/>
            <person name="Barry K.W."/>
            <person name="Cichocki N."/>
            <person name="Veneault-Fourrey C."/>
            <person name="LaButti K."/>
            <person name="Lindquist E.A."/>
            <person name="Lipzen A."/>
            <person name="Lundell T."/>
            <person name="Morin E."/>
            <person name="Murat C."/>
            <person name="Sun H."/>
            <person name="Tunlid A."/>
            <person name="Henrissat B."/>
            <person name="Grigoriev I.V."/>
            <person name="Hibbett D.S."/>
            <person name="Martin F."/>
            <person name="Nordberg H.P."/>
            <person name="Cantor M.N."/>
            <person name="Hua S.X."/>
        </authorList>
    </citation>
    <scope>NUCLEOTIDE SEQUENCE [LARGE SCALE GENOMIC DNA]</scope>
    <source>
        <strain evidence="2 3">MUT 4182</strain>
    </source>
</reference>
<keyword evidence="3" id="KW-1185">Reference proteome</keyword>
<gene>
    <name evidence="2" type="ORF">M407DRAFT_7978</name>
</gene>
<dbReference type="Proteomes" id="UP000054248">
    <property type="component" value="Unassembled WGS sequence"/>
</dbReference>
<feature type="region of interest" description="Disordered" evidence="1">
    <location>
        <begin position="1"/>
        <end position="130"/>
    </location>
</feature>
<feature type="compositionally biased region" description="Polar residues" evidence="1">
    <location>
        <begin position="28"/>
        <end position="42"/>
    </location>
</feature>
<protein>
    <submittedName>
        <fullName evidence="2">Uncharacterized protein</fullName>
    </submittedName>
</protein>
<dbReference type="AlphaFoldDB" id="A0A0C3QJ88"/>
<dbReference type="EMBL" id="KN823028">
    <property type="protein sequence ID" value="KIO26189.1"/>
    <property type="molecule type" value="Genomic_DNA"/>
</dbReference>
<dbReference type="HOGENOM" id="CLU_1267732_0_0_1"/>
<feature type="compositionally biased region" description="Basic and acidic residues" evidence="1">
    <location>
        <begin position="48"/>
        <end position="57"/>
    </location>
</feature>
<evidence type="ECO:0000256" key="1">
    <source>
        <dbReference type="SAM" id="MobiDB-lite"/>
    </source>
</evidence>
<organism evidence="2 3">
    <name type="scientific">Tulasnella calospora MUT 4182</name>
    <dbReference type="NCBI Taxonomy" id="1051891"/>
    <lineage>
        <taxon>Eukaryota</taxon>
        <taxon>Fungi</taxon>
        <taxon>Dikarya</taxon>
        <taxon>Basidiomycota</taxon>
        <taxon>Agaricomycotina</taxon>
        <taxon>Agaricomycetes</taxon>
        <taxon>Cantharellales</taxon>
        <taxon>Tulasnellaceae</taxon>
        <taxon>Tulasnella</taxon>
    </lineage>
</organism>
<accession>A0A0C3QJ88</accession>
<evidence type="ECO:0000313" key="2">
    <source>
        <dbReference type="EMBL" id="KIO26189.1"/>
    </source>
</evidence>
<sequence>MTSGLSTGEIPPRSRYRFQPYTLHREYPNNQSGADTTNQPPSSDDEVEGHLEAHAEEGAETPTSSPSSSDDEVTDRACSVGKQPRRMALSTFHFSDSEGGSDSEIYGPIELAQGSNSSTNNSRSTPTLSRQEEIQWKIIRALPLDDYISIEPINNMSPEADFQMLITMVQELPPRHWKGYLWGVCGTEDKADEVMEEIKRAIFEAKELASLDDDTFAI</sequence>
<feature type="compositionally biased region" description="Low complexity" evidence="1">
    <location>
        <begin position="115"/>
        <end position="129"/>
    </location>
</feature>
<evidence type="ECO:0000313" key="3">
    <source>
        <dbReference type="Proteomes" id="UP000054248"/>
    </source>
</evidence>
<reference evidence="3" key="2">
    <citation type="submission" date="2015-01" db="EMBL/GenBank/DDBJ databases">
        <title>Evolutionary Origins and Diversification of the Mycorrhizal Mutualists.</title>
        <authorList>
            <consortium name="DOE Joint Genome Institute"/>
            <consortium name="Mycorrhizal Genomics Consortium"/>
            <person name="Kohler A."/>
            <person name="Kuo A."/>
            <person name="Nagy L.G."/>
            <person name="Floudas D."/>
            <person name="Copeland A."/>
            <person name="Barry K.W."/>
            <person name="Cichocki N."/>
            <person name="Veneault-Fourrey C."/>
            <person name="LaButti K."/>
            <person name="Lindquist E.A."/>
            <person name="Lipzen A."/>
            <person name="Lundell T."/>
            <person name="Morin E."/>
            <person name="Murat C."/>
            <person name="Riley R."/>
            <person name="Ohm R."/>
            <person name="Sun H."/>
            <person name="Tunlid A."/>
            <person name="Henrissat B."/>
            <person name="Grigoriev I.V."/>
            <person name="Hibbett D.S."/>
            <person name="Martin F."/>
        </authorList>
    </citation>
    <scope>NUCLEOTIDE SEQUENCE [LARGE SCALE GENOMIC DNA]</scope>
    <source>
        <strain evidence="3">MUT 4182</strain>
    </source>
</reference>